<proteinExistence type="predicted"/>
<evidence type="ECO:0000256" key="1">
    <source>
        <dbReference type="SAM" id="MobiDB-lite"/>
    </source>
</evidence>
<reference evidence="2" key="1">
    <citation type="submission" date="2023-10" db="EMBL/GenBank/DDBJ databases">
        <title>Genome assembly of Pristionchus species.</title>
        <authorList>
            <person name="Yoshida K."/>
            <person name="Sommer R.J."/>
        </authorList>
    </citation>
    <scope>NUCLEOTIDE SEQUENCE</scope>
    <source>
        <strain evidence="2">RS0144</strain>
    </source>
</reference>
<organism evidence="2 3">
    <name type="scientific">Pristionchus entomophagus</name>
    <dbReference type="NCBI Taxonomy" id="358040"/>
    <lineage>
        <taxon>Eukaryota</taxon>
        <taxon>Metazoa</taxon>
        <taxon>Ecdysozoa</taxon>
        <taxon>Nematoda</taxon>
        <taxon>Chromadorea</taxon>
        <taxon>Rhabditida</taxon>
        <taxon>Rhabditina</taxon>
        <taxon>Diplogasteromorpha</taxon>
        <taxon>Diplogasteroidea</taxon>
        <taxon>Neodiplogasteridae</taxon>
        <taxon>Pristionchus</taxon>
    </lineage>
</organism>
<dbReference type="Proteomes" id="UP001432027">
    <property type="component" value="Unassembled WGS sequence"/>
</dbReference>
<gene>
    <name evidence="2" type="ORF">PENTCL1PPCAC_14137</name>
</gene>
<dbReference type="EMBL" id="BTSX01000004">
    <property type="protein sequence ID" value="GMS91962.1"/>
    <property type="molecule type" value="Genomic_DNA"/>
</dbReference>
<name>A0AAV5T8R1_9BILA</name>
<feature type="region of interest" description="Disordered" evidence="1">
    <location>
        <begin position="1"/>
        <end position="20"/>
    </location>
</feature>
<accession>A0AAV5T8R1</accession>
<evidence type="ECO:0000313" key="3">
    <source>
        <dbReference type="Proteomes" id="UP001432027"/>
    </source>
</evidence>
<protein>
    <submittedName>
        <fullName evidence="2">Uncharacterized protein</fullName>
    </submittedName>
</protein>
<sequence length="87" mass="10096">MGSLQLFDAGKLTRRKSAHRHARVRHNHDWFFLNRDNARFAHPPLHCTGSETDLVPNHRTGNDHLPHSRLSRRCSKYDNAEEECGPD</sequence>
<keyword evidence="3" id="KW-1185">Reference proteome</keyword>
<comment type="caution">
    <text evidence="2">The sequence shown here is derived from an EMBL/GenBank/DDBJ whole genome shotgun (WGS) entry which is preliminary data.</text>
</comment>
<evidence type="ECO:0000313" key="2">
    <source>
        <dbReference type="EMBL" id="GMS91962.1"/>
    </source>
</evidence>
<dbReference type="AlphaFoldDB" id="A0AAV5T8R1"/>